<keyword evidence="4 5" id="KW-0539">Nucleus</keyword>
<evidence type="ECO:0000256" key="2">
    <source>
        <dbReference type="ARBA" id="ARBA00008889"/>
    </source>
</evidence>
<dbReference type="SUPFAM" id="SSF160369">
    <property type="entry name" value="Ribosomal protein L10-like"/>
    <property type="match status" value="1"/>
</dbReference>
<dbReference type="GO" id="GO:0003723">
    <property type="term" value="F:RNA binding"/>
    <property type="evidence" value="ECO:0007669"/>
    <property type="project" value="TreeGrafter"/>
</dbReference>
<dbReference type="GO" id="GO:0005730">
    <property type="term" value="C:nucleolus"/>
    <property type="evidence" value="ECO:0007669"/>
    <property type="project" value="UniProtKB-SubCell"/>
</dbReference>
<protein>
    <recommendedName>
        <fullName evidence="5">Ribosome assembly factor mrt4</fullName>
    </recommendedName>
</protein>
<dbReference type="Gene3D" id="3.90.105.20">
    <property type="match status" value="1"/>
</dbReference>
<evidence type="ECO:0000313" key="7">
    <source>
        <dbReference type="EMBL" id="CAD9453575.1"/>
    </source>
</evidence>
<evidence type="ECO:0000256" key="5">
    <source>
        <dbReference type="RuleBase" id="RU364039"/>
    </source>
</evidence>
<evidence type="ECO:0000256" key="4">
    <source>
        <dbReference type="ARBA" id="ARBA00023242"/>
    </source>
</evidence>
<dbReference type="FunFam" id="3.30.70.1730:FF:000005">
    <property type="entry name" value="Ribosome assembly factor mrt4"/>
    <property type="match status" value="1"/>
</dbReference>
<dbReference type="Pfam" id="PF17777">
    <property type="entry name" value="RL10P_insert"/>
    <property type="match status" value="1"/>
</dbReference>
<dbReference type="InterPro" id="IPR040637">
    <property type="entry name" value="Ribosomal_uL10-like_insert"/>
</dbReference>
<feature type="domain" description="Large ribosomal subunit protein uL10-like insertion" evidence="6">
    <location>
        <begin position="125"/>
        <end position="193"/>
    </location>
</feature>
<dbReference type="Pfam" id="PF00466">
    <property type="entry name" value="Ribosomal_L10"/>
    <property type="match status" value="1"/>
</dbReference>
<evidence type="ECO:0000256" key="3">
    <source>
        <dbReference type="ARBA" id="ARBA00022490"/>
    </source>
</evidence>
<dbReference type="AlphaFoldDB" id="A0A7S2DHV0"/>
<dbReference type="GO" id="GO:0030687">
    <property type="term" value="C:preribosome, large subunit precursor"/>
    <property type="evidence" value="ECO:0007669"/>
    <property type="project" value="TreeGrafter"/>
</dbReference>
<sequence>MPKSKRDREVPLTQVKKKDYGRKGELVSSIREAVDTYGRLYVFEFADLRSTHMATVRSNWRDSRLFLGKNKIMQIALGSTPEAEYQDNLRSVSKMLRGNTGILCTNRPHDEVLGWFNDFLVDDFAQQGFVAPYDITLERGPLQNFHTSMMADVRKLGLSATINNGALHLLDDFIVCQEGQPISAEQAKVLVILDRKLAQFRVTLRCHWCSGEFEELSDAGMEIS</sequence>
<dbReference type="PANTHER" id="PTHR45841:SF1">
    <property type="entry name" value="MRNA TURNOVER PROTEIN 4 HOMOLOG"/>
    <property type="match status" value="1"/>
</dbReference>
<accession>A0A7S2DHV0</accession>
<dbReference type="InterPro" id="IPR033867">
    <property type="entry name" value="Mrt4"/>
</dbReference>
<dbReference type="GO" id="GO:0006364">
    <property type="term" value="P:rRNA processing"/>
    <property type="evidence" value="ECO:0007669"/>
    <property type="project" value="TreeGrafter"/>
</dbReference>
<organism evidence="7">
    <name type="scientific">Octactis speculum</name>
    <dbReference type="NCBI Taxonomy" id="3111310"/>
    <lineage>
        <taxon>Eukaryota</taxon>
        <taxon>Sar</taxon>
        <taxon>Stramenopiles</taxon>
        <taxon>Ochrophyta</taxon>
        <taxon>Dictyochophyceae</taxon>
        <taxon>Dictyochales</taxon>
        <taxon>Dictyochaceae</taxon>
        <taxon>Octactis</taxon>
    </lineage>
</organism>
<dbReference type="GO" id="GO:0000027">
    <property type="term" value="P:ribosomal large subunit assembly"/>
    <property type="evidence" value="ECO:0007669"/>
    <property type="project" value="InterPro"/>
</dbReference>
<gene>
    <name evidence="7" type="ORF">DSPE1174_LOCUS22107</name>
</gene>
<dbReference type="InterPro" id="IPR043164">
    <property type="entry name" value="Ribosomal_uL10-like_insert_sf"/>
</dbReference>
<dbReference type="Gene3D" id="3.30.70.1730">
    <property type="match status" value="1"/>
</dbReference>
<dbReference type="GO" id="GO:0000956">
    <property type="term" value="P:nuclear-transcribed mRNA catabolic process"/>
    <property type="evidence" value="ECO:0007669"/>
    <property type="project" value="TreeGrafter"/>
</dbReference>
<name>A0A7S2DHV0_9STRA</name>
<evidence type="ECO:0000256" key="1">
    <source>
        <dbReference type="ARBA" id="ARBA00004046"/>
    </source>
</evidence>
<comment type="function">
    <text evidence="1 5">Component of the ribosome assembly machinery. Nuclear paralog of the ribosomal protein P0, it binds pre-60S subunits at an early stage of assembly in the nucleolus, and is replaced by P0 in cytoplasmic pre-60S subunits and mature 80S ribosomes.</text>
</comment>
<dbReference type="PANTHER" id="PTHR45841">
    <property type="entry name" value="MRNA TURNOVER PROTEIN 4 MRTO4"/>
    <property type="match status" value="1"/>
</dbReference>
<evidence type="ECO:0000259" key="6">
    <source>
        <dbReference type="Pfam" id="PF17777"/>
    </source>
</evidence>
<comment type="subunit">
    <text evidence="5">Associates with the pre-60S ribosomal particle.</text>
</comment>
<dbReference type="InterPro" id="IPR043141">
    <property type="entry name" value="Ribosomal_uL10-like_sf"/>
</dbReference>
<dbReference type="GO" id="GO:0005737">
    <property type="term" value="C:cytoplasm"/>
    <property type="evidence" value="ECO:0007669"/>
    <property type="project" value="UniProtKB-SubCell"/>
</dbReference>
<keyword evidence="5" id="KW-0690">Ribosome biogenesis</keyword>
<comment type="similarity">
    <text evidence="2 5">Belongs to the universal ribosomal protein uL10 family.</text>
</comment>
<proteinExistence type="inferred from homology"/>
<dbReference type="CDD" id="cd05796">
    <property type="entry name" value="Ribosomal_P0_like"/>
    <property type="match status" value="1"/>
</dbReference>
<dbReference type="EMBL" id="HBGS01042865">
    <property type="protein sequence ID" value="CAD9453575.1"/>
    <property type="molecule type" value="Transcribed_RNA"/>
</dbReference>
<reference evidence="7" key="1">
    <citation type="submission" date="2021-01" db="EMBL/GenBank/DDBJ databases">
        <authorList>
            <person name="Corre E."/>
            <person name="Pelletier E."/>
            <person name="Niang G."/>
            <person name="Scheremetjew M."/>
            <person name="Finn R."/>
            <person name="Kale V."/>
            <person name="Holt S."/>
            <person name="Cochrane G."/>
            <person name="Meng A."/>
            <person name="Brown T."/>
            <person name="Cohen L."/>
        </authorList>
    </citation>
    <scope>NUCLEOTIDE SEQUENCE</scope>
    <source>
        <strain evidence="7">CCMP1381</strain>
    </source>
</reference>
<dbReference type="InterPro" id="IPR051742">
    <property type="entry name" value="Ribosome_Assembly_uL10"/>
</dbReference>
<comment type="subcellular location">
    <subcellularLocation>
        <location evidence="5">Cytoplasm</location>
    </subcellularLocation>
    <subcellularLocation>
        <location evidence="5">Nucleus</location>
        <location evidence="5">Nucleolus</location>
    </subcellularLocation>
</comment>
<dbReference type="InterPro" id="IPR001790">
    <property type="entry name" value="Ribosomal_uL10"/>
</dbReference>
<keyword evidence="3 5" id="KW-0963">Cytoplasm</keyword>